<protein>
    <recommendedName>
        <fullName evidence="6">SURF1-like protein</fullName>
    </recommendedName>
</protein>
<dbReference type="InterPro" id="IPR045214">
    <property type="entry name" value="Surf1/Surf4"/>
</dbReference>
<keyword evidence="3 6" id="KW-0812">Transmembrane</keyword>
<comment type="similarity">
    <text evidence="2 6">Belongs to the SURF1 family.</text>
</comment>
<evidence type="ECO:0000313" key="8">
    <source>
        <dbReference type="Proteomes" id="UP000782610"/>
    </source>
</evidence>
<comment type="caution">
    <text evidence="7">The sequence shown here is derived from an EMBL/GenBank/DDBJ whole genome shotgun (WGS) entry which is preliminary data.</text>
</comment>
<keyword evidence="6" id="KW-1003">Cell membrane</keyword>
<dbReference type="GO" id="GO:0005886">
    <property type="term" value="C:plasma membrane"/>
    <property type="evidence" value="ECO:0007669"/>
    <property type="project" value="UniProtKB-SubCell"/>
</dbReference>
<comment type="subcellular location">
    <subcellularLocation>
        <location evidence="6">Cell membrane</location>
        <topology evidence="6">Multi-pass membrane protein</topology>
    </subcellularLocation>
    <subcellularLocation>
        <location evidence="1">Membrane</location>
    </subcellularLocation>
</comment>
<feature type="transmembrane region" description="Helical" evidence="6">
    <location>
        <begin position="12"/>
        <end position="37"/>
    </location>
</feature>
<gene>
    <name evidence="7" type="ORF">HY834_13960</name>
</gene>
<dbReference type="CDD" id="cd06662">
    <property type="entry name" value="SURF1"/>
    <property type="match status" value="1"/>
</dbReference>
<dbReference type="PANTHER" id="PTHR23427:SF2">
    <property type="entry name" value="SURFEIT LOCUS PROTEIN 1"/>
    <property type="match status" value="1"/>
</dbReference>
<evidence type="ECO:0000256" key="4">
    <source>
        <dbReference type="ARBA" id="ARBA00022989"/>
    </source>
</evidence>
<organism evidence="7 8">
    <name type="scientific">Devosia nanyangense</name>
    <dbReference type="NCBI Taxonomy" id="1228055"/>
    <lineage>
        <taxon>Bacteria</taxon>
        <taxon>Pseudomonadati</taxon>
        <taxon>Pseudomonadota</taxon>
        <taxon>Alphaproteobacteria</taxon>
        <taxon>Hyphomicrobiales</taxon>
        <taxon>Devosiaceae</taxon>
        <taxon>Devosia</taxon>
    </lineage>
</organism>
<evidence type="ECO:0000256" key="1">
    <source>
        <dbReference type="ARBA" id="ARBA00004370"/>
    </source>
</evidence>
<evidence type="ECO:0000256" key="5">
    <source>
        <dbReference type="ARBA" id="ARBA00023136"/>
    </source>
</evidence>
<keyword evidence="5 6" id="KW-0472">Membrane</keyword>
<proteinExistence type="inferred from homology"/>
<evidence type="ECO:0000256" key="3">
    <source>
        <dbReference type="ARBA" id="ARBA00022692"/>
    </source>
</evidence>
<name>A0A933L473_9HYPH</name>
<dbReference type="AlphaFoldDB" id="A0A933L473"/>
<accession>A0A933L473</accession>
<reference evidence="7" key="1">
    <citation type="submission" date="2020-07" db="EMBL/GenBank/DDBJ databases">
        <title>Huge and variable diversity of episymbiotic CPR bacteria and DPANN archaea in groundwater ecosystems.</title>
        <authorList>
            <person name="He C.Y."/>
            <person name="Keren R."/>
            <person name="Whittaker M."/>
            <person name="Farag I.F."/>
            <person name="Doudna J."/>
            <person name="Cate J.H.D."/>
            <person name="Banfield J.F."/>
        </authorList>
    </citation>
    <scope>NUCLEOTIDE SEQUENCE</scope>
    <source>
        <strain evidence="7">NC_groundwater_1586_Pr3_B-0.1um_66_15</strain>
    </source>
</reference>
<feature type="transmembrane region" description="Helical" evidence="6">
    <location>
        <begin position="225"/>
        <end position="247"/>
    </location>
</feature>
<evidence type="ECO:0000313" key="7">
    <source>
        <dbReference type="EMBL" id="MBI4922847.1"/>
    </source>
</evidence>
<sequence length="255" mass="27307">MSEEAAPPARRRLGLGFWSFVVLMLGLTGLWIGLGVWQLDRLTEKEALVAEVAARLERPPFELPPAEQWGGLDLETYGFHPLTATGRYLSDKTVLVFTSLTEPRGKFSGPGYWVMTPLETGGGIVFVNRGFIPQSSAAAFGSGQSGPQGVQTVTGVALAPEATGPFTPGPDNANHIEWVRDPVRLAAMADVPGPVLGLTIDAPAGELGALPQGGETVVEFPNNHFGYALTWFGFALLTPALLGFWVWRQLKSPKP</sequence>
<keyword evidence="4 6" id="KW-1133">Transmembrane helix</keyword>
<evidence type="ECO:0000256" key="6">
    <source>
        <dbReference type="RuleBase" id="RU363076"/>
    </source>
</evidence>
<dbReference type="PANTHER" id="PTHR23427">
    <property type="entry name" value="SURFEIT LOCUS PROTEIN"/>
    <property type="match status" value="1"/>
</dbReference>
<dbReference type="Proteomes" id="UP000782610">
    <property type="component" value="Unassembled WGS sequence"/>
</dbReference>
<dbReference type="Pfam" id="PF02104">
    <property type="entry name" value="SURF1"/>
    <property type="match status" value="1"/>
</dbReference>
<dbReference type="PROSITE" id="PS50895">
    <property type="entry name" value="SURF1"/>
    <property type="match status" value="1"/>
</dbReference>
<dbReference type="InterPro" id="IPR002994">
    <property type="entry name" value="Surf1/Shy1"/>
</dbReference>
<evidence type="ECO:0000256" key="2">
    <source>
        <dbReference type="ARBA" id="ARBA00007165"/>
    </source>
</evidence>
<dbReference type="EMBL" id="JACRAF010000039">
    <property type="protein sequence ID" value="MBI4922847.1"/>
    <property type="molecule type" value="Genomic_DNA"/>
</dbReference>